<evidence type="ECO:0000313" key="2">
    <source>
        <dbReference type="Proteomes" id="UP000595140"/>
    </source>
</evidence>
<evidence type="ECO:0000313" key="1">
    <source>
        <dbReference type="EMBL" id="VFQ71761.1"/>
    </source>
</evidence>
<name>A0A484L6B6_9ASTE</name>
<proteinExistence type="predicted"/>
<reference evidence="1 2" key="1">
    <citation type="submission" date="2018-04" db="EMBL/GenBank/DDBJ databases">
        <authorList>
            <person name="Vogel A."/>
        </authorList>
    </citation>
    <scope>NUCLEOTIDE SEQUENCE [LARGE SCALE GENOMIC DNA]</scope>
</reference>
<sequence length="83" mass="9549">MELLVLLKGIIIPTQLIKFFVISGESEKEKIVAKRRSLVQMIGNERGMLDESVPGLANGGAFHRRFHRESPEDERDDFRRQIV</sequence>
<keyword evidence="2" id="KW-1185">Reference proteome</keyword>
<dbReference type="EMBL" id="OOIL02001079">
    <property type="protein sequence ID" value="VFQ71761.1"/>
    <property type="molecule type" value="Genomic_DNA"/>
</dbReference>
<dbReference type="Proteomes" id="UP000595140">
    <property type="component" value="Unassembled WGS sequence"/>
</dbReference>
<protein>
    <submittedName>
        <fullName evidence="1">Uncharacterized protein</fullName>
    </submittedName>
</protein>
<gene>
    <name evidence="1" type="ORF">CCAM_LOCUS13537</name>
</gene>
<organism evidence="1 2">
    <name type="scientific">Cuscuta campestris</name>
    <dbReference type="NCBI Taxonomy" id="132261"/>
    <lineage>
        <taxon>Eukaryota</taxon>
        <taxon>Viridiplantae</taxon>
        <taxon>Streptophyta</taxon>
        <taxon>Embryophyta</taxon>
        <taxon>Tracheophyta</taxon>
        <taxon>Spermatophyta</taxon>
        <taxon>Magnoliopsida</taxon>
        <taxon>eudicotyledons</taxon>
        <taxon>Gunneridae</taxon>
        <taxon>Pentapetalae</taxon>
        <taxon>asterids</taxon>
        <taxon>lamiids</taxon>
        <taxon>Solanales</taxon>
        <taxon>Convolvulaceae</taxon>
        <taxon>Cuscuteae</taxon>
        <taxon>Cuscuta</taxon>
        <taxon>Cuscuta subgen. Grammica</taxon>
        <taxon>Cuscuta sect. Cleistogrammica</taxon>
    </lineage>
</organism>
<accession>A0A484L6B6</accession>
<dbReference type="AlphaFoldDB" id="A0A484L6B6"/>